<dbReference type="PANTHER" id="PTHR23112:SF37">
    <property type="entry name" value="G PROTEIN-COUPLED RECEPTOR GPR1"/>
    <property type="match status" value="1"/>
</dbReference>
<evidence type="ECO:0000256" key="5">
    <source>
        <dbReference type="SAM" id="MobiDB-lite"/>
    </source>
</evidence>
<dbReference type="EMBL" id="MCBQ01020165">
    <property type="protein sequence ID" value="RKF55450.1"/>
    <property type="molecule type" value="Genomic_DNA"/>
</dbReference>
<dbReference type="InterPro" id="IPR023041">
    <property type="entry name" value="Glucose_rcpt_Git3-like_N"/>
</dbReference>
<feature type="transmembrane region" description="Helical" evidence="6">
    <location>
        <begin position="116"/>
        <end position="143"/>
    </location>
</feature>
<dbReference type="STRING" id="62708.A0A420HDD0"/>
<keyword evidence="3 6" id="KW-1133">Transmembrane helix</keyword>
<feature type="transmembrane region" description="Helical" evidence="6">
    <location>
        <begin position="438"/>
        <end position="458"/>
    </location>
</feature>
<feature type="transmembrane region" description="Helical" evidence="6">
    <location>
        <begin position="45"/>
        <end position="68"/>
    </location>
</feature>
<comment type="caution">
    <text evidence="9">The sequence shown here is derived from an EMBL/GenBank/DDBJ whole genome shotgun (WGS) entry which is preliminary data.</text>
</comment>
<accession>A0A420HDD0</accession>
<evidence type="ECO:0000256" key="4">
    <source>
        <dbReference type="ARBA" id="ARBA00023136"/>
    </source>
</evidence>
<feature type="transmembrane region" description="Helical" evidence="6">
    <location>
        <begin position="80"/>
        <end position="104"/>
    </location>
</feature>
<dbReference type="GO" id="GO:0004930">
    <property type="term" value="F:G protein-coupled receptor activity"/>
    <property type="evidence" value="ECO:0007669"/>
    <property type="project" value="TreeGrafter"/>
</dbReference>
<dbReference type="CDD" id="cd00637">
    <property type="entry name" value="7tm_classA_rhodopsin-like"/>
    <property type="match status" value="1"/>
</dbReference>
<feature type="domain" description="Glucose receptor Git3-like N-terminal" evidence="7">
    <location>
        <begin position="47"/>
        <end position="234"/>
    </location>
</feature>
<evidence type="ECO:0000256" key="1">
    <source>
        <dbReference type="ARBA" id="ARBA00004141"/>
    </source>
</evidence>
<keyword evidence="4 6" id="KW-0472">Membrane</keyword>
<evidence type="ECO:0000256" key="6">
    <source>
        <dbReference type="SAM" id="Phobius"/>
    </source>
</evidence>
<comment type="subcellular location">
    <subcellularLocation>
        <location evidence="1">Membrane</location>
        <topology evidence="1">Multi-pass membrane protein</topology>
    </subcellularLocation>
</comment>
<reference evidence="9 10" key="1">
    <citation type="journal article" date="2018" name="BMC Genomics">
        <title>Comparative genome analyses reveal sequence features reflecting distinct modes of host-adaptation between dicot and monocot powdery mildew.</title>
        <authorList>
            <person name="Wu Y."/>
            <person name="Ma X."/>
            <person name="Pan Z."/>
            <person name="Kale S.D."/>
            <person name="Song Y."/>
            <person name="King H."/>
            <person name="Zhang Q."/>
            <person name="Presley C."/>
            <person name="Deng X."/>
            <person name="Wei C.I."/>
            <person name="Xiao S."/>
        </authorList>
    </citation>
    <scope>NUCLEOTIDE SEQUENCE [LARGE SCALE GENOMIC DNA]</scope>
    <source>
        <strain evidence="9">UMSG3</strain>
    </source>
</reference>
<feature type="transmembrane region" description="Helical" evidence="6">
    <location>
        <begin position="210"/>
        <end position="230"/>
    </location>
</feature>
<dbReference type="Pfam" id="PF11970">
    <property type="entry name" value="GPR_Gpa2_C"/>
    <property type="match status" value="1"/>
</dbReference>
<evidence type="ECO:0000256" key="2">
    <source>
        <dbReference type="ARBA" id="ARBA00022692"/>
    </source>
</evidence>
<protein>
    <submittedName>
        <fullName evidence="9">Putative plasma membrane g protein coupled receptor</fullName>
    </submittedName>
</protein>
<feature type="transmembrane region" description="Helical" evidence="6">
    <location>
        <begin position="163"/>
        <end position="182"/>
    </location>
</feature>
<feature type="compositionally biased region" description="Polar residues" evidence="5">
    <location>
        <begin position="268"/>
        <end position="290"/>
    </location>
</feature>
<dbReference type="Proteomes" id="UP000283383">
    <property type="component" value="Unassembled WGS sequence"/>
</dbReference>
<feature type="region of interest" description="Disordered" evidence="5">
    <location>
        <begin position="265"/>
        <end position="290"/>
    </location>
</feature>
<dbReference type="InterPro" id="IPR022596">
    <property type="entry name" value="GPR1/2/3_C"/>
</dbReference>
<evidence type="ECO:0000259" key="7">
    <source>
        <dbReference type="Pfam" id="PF11710"/>
    </source>
</evidence>
<gene>
    <name evidence="9" type="ORF">GcM3_201025</name>
</gene>
<evidence type="ECO:0000259" key="8">
    <source>
        <dbReference type="Pfam" id="PF11970"/>
    </source>
</evidence>
<keyword evidence="2 6" id="KW-0812">Transmembrane</keyword>
<keyword evidence="10" id="KW-1185">Reference proteome</keyword>
<dbReference type="Gene3D" id="1.20.1070.10">
    <property type="entry name" value="Rhodopsin 7-helix transmembrane proteins"/>
    <property type="match status" value="1"/>
</dbReference>
<proteinExistence type="predicted"/>
<keyword evidence="9" id="KW-0675">Receptor</keyword>
<feature type="transmembrane region" description="Helical" evidence="6">
    <location>
        <begin position="470"/>
        <end position="493"/>
    </location>
</feature>
<dbReference type="GO" id="GO:0005886">
    <property type="term" value="C:plasma membrane"/>
    <property type="evidence" value="ECO:0007669"/>
    <property type="project" value="TreeGrafter"/>
</dbReference>
<evidence type="ECO:0000256" key="3">
    <source>
        <dbReference type="ARBA" id="ARBA00022989"/>
    </source>
</evidence>
<evidence type="ECO:0000313" key="9">
    <source>
        <dbReference type="EMBL" id="RKF55450.1"/>
    </source>
</evidence>
<feature type="domain" description="G protein-coupled receptor GPR1/2/3 C-terminal" evidence="8">
    <location>
        <begin position="428"/>
        <end position="500"/>
    </location>
</feature>
<evidence type="ECO:0000313" key="10">
    <source>
        <dbReference type="Proteomes" id="UP000283383"/>
    </source>
</evidence>
<name>A0A420HDD0_9PEZI</name>
<dbReference type="AlphaFoldDB" id="A0A420HDD0"/>
<organism evidence="9 10">
    <name type="scientific">Golovinomyces cichoracearum</name>
    <dbReference type="NCBI Taxonomy" id="62708"/>
    <lineage>
        <taxon>Eukaryota</taxon>
        <taxon>Fungi</taxon>
        <taxon>Dikarya</taxon>
        <taxon>Ascomycota</taxon>
        <taxon>Pezizomycotina</taxon>
        <taxon>Leotiomycetes</taxon>
        <taxon>Erysiphales</taxon>
        <taxon>Erysiphaceae</taxon>
        <taxon>Golovinomyces</taxon>
    </lineage>
</organism>
<dbReference type="SUPFAM" id="SSF81321">
    <property type="entry name" value="Family A G protein-coupled receptor-like"/>
    <property type="match status" value="1"/>
</dbReference>
<sequence length="586" mass="67697">MESLLLGFVTPIIPTGIYERSLEIYLVQTPSNTVTKRLEIWDNHILIVLAIFFGSLSIASSILTFYWFFRMRRSFRHDLIMLLINSDMFKAIWAMTYPIVFISSGQMQNQSAICQIAGFFLSVSMVQSGIYIAILIIAVHSALCIFKNTQFKTVEGLYPYRRVAYIFWCTVPISISSLAFVGNRRPYITDGPFCCLLIQPFWYREALGWVPRYFVFLFTLGTYCSIYFYARKRLNGSSQNLIEIPRLHMSNSDPQSLPQISHGFKPRYSSSSRNEMNETRSISKSNQSKHPSLNSAYFMTAKILAQVDENSSINNTRSIEVHSRKESILRFHSPIQSSISLSTSHQSSIISEISADVVKASCSRLGMFMCRSSSTSEQPPIQPRSNVQSTKASLTLPEMKNLSTLDPVLWHPDLKKQLSMRTETIAKTEQTQRKLRSLFIYPMTYIVIWLIPFIIHLMQFNETYAVRSPFILAGITTTSIILHAFVNCSLFLIREKPWRHIPAHDGSFWGSLKFWTCWDVLKNLSKYKNWQRKTGKTRDDMVSEARAAYQRRGDELAFQRSRLEKQESVVKQHNKERNWWDDCELG</sequence>
<dbReference type="GO" id="GO:0007189">
    <property type="term" value="P:adenylate cyclase-activating G protein-coupled receptor signaling pathway"/>
    <property type="evidence" value="ECO:0007669"/>
    <property type="project" value="TreeGrafter"/>
</dbReference>
<dbReference type="PANTHER" id="PTHR23112">
    <property type="entry name" value="G PROTEIN-COUPLED RECEPTOR 157-RELATED"/>
    <property type="match status" value="1"/>
</dbReference>
<dbReference type="Pfam" id="PF11710">
    <property type="entry name" value="Git3"/>
    <property type="match status" value="1"/>
</dbReference>